<keyword evidence="6" id="KW-0631">Potassium channel</keyword>
<sequence>MKKNRLEAFSDGVLAIIITIMVLELKAPEGFEIEDLKSLAPKFLSYVLSFIYLAIYWNNHHHLMHTVTKITSGILWANMNLLFWLSLIPFTTSWLGEHITECDPMSLYGFNLLMAGISYWILTNRIIAADGNDSLLLRAIGKDFKGKISVVLYLIALLSLQFIYGLAPFIFVIVAIMWIIPDTRIEKSIEH</sequence>
<dbReference type="PANTHER" id="PTHR31462">
    <property type="entry name" value="ENDOSOMAL/LYSOSOMAL POTASSIUM CHANNEL TMEM175"/>
    <property type="match status" value="1"/>
</dbReference>
<dbReference type="GO" id="GO:0015252">
    <property type="term" value="F:proton channel activity"/>
    <property type="evidence" value="ECO:0007669"/>
    <property type="project" value="InterPro"/>
</dbReference>
<dbReference type="Proteomes" id="UP000431264">
    <property type="component" value="Unassembled WGS sequence"/>
</dbReference>
<comment type="caution">
    <text evidence="14">The sequence shown here is derived from an EMBL/GenBank/DDBJ whole genome shotgun (WGS) entry which is preliminary data.</text>
</comment>
<dbReference type="AlphaFoldDB" id="A0A6I4IT46"/>
<comment type="subcellular location">
    <subcellularLocation>
        <location evidence="1">Membrane</location>
        <topology evidence="1">Multi-pass membrane protein</topology>
    </subcellularLocation>
</comment>
<name>A0A6I4IT46_9FLAO</name>
<evidence type="ECO:0000313" key="15">
    <source>
        <dbReference type="Proteomes" id="UP000431264"/>
    </source>
</evidence>
<evidence type="ECO:0000256" key="2">
    <source>
        <dbReference type="ARBA" id="ARBA00006920"/>
    </source>
</evidence>
<evidence type="ECO:0000313" key="14">
    <source>
        <dbReference type="EMBL" id="MVO10033.1"/>
    </source>
</evidence>
<dbReference type="GO" id="GO:0016020">
    <property type="term" value="C:membrane"/>
    <property type="evidence" value="ECO:0007669"/>
    <property type="project" value="UniProtKB-SubCell"/>
</dbReference>
<evidence type="ECO:0000256" key="4">
    <source>
        <dbReference type="ARBA" id="ARBA00022538"/>
    </source>
</evidence>
<evidence type="ECO:0000256" key="6">
    <source>
        <dbReference type="ARBA" id="ARBA00022826"/>
    </source>
</evidence>
<keyword evidence="3" id="KW-0813">Transport</keyword>
<reference evidence="15" key="1">
    <citation type="submission" date="2019-05" db="EMBL/GenBank/DDBJ databases">
        <title>Flavobacterium profundi sp. nov., isolated from a deep-sea seamount.</title>
        <authorList>
            <person name="Zhang D.-C."/>
        </authorList>
    </citation>
    <scope>NUCLEOTIDE SEQUENCE [LARGE SCALE GENOMIC DNA]</scope>
    <source>
        <strain evidence="15">TP390</strain>
    </source>
</reference>
<evidence type="ECO:0000256" key="11">
    <source>
        <dbReference type="ARBA" id="ARBA00023303"/>
    </source>
</evidence>
<organism evidence="14 15">
    <name type="scientific">Flavobacterium profundi</name>
    <dbReference type="NCBI Taxonomy" id="1774945"/>
    <lineage>
        <taxon>Bacteria</taxon>
        <taxon>Pseudomonadati</taxon>
        <taxon>Bacteroidota</taxon>
        <taxon>Flavobacteriia</taxon>
        <taxon>Flavobacteriales</taxon>
        <taxon>Flavobacteriaceae</taxon>
        <taxon>Flavobacterium</taxon>
    </lineage>
</organism>
<feature type="transmembrane region" description="Helical" evidence="13">
    <location>
        <begin position="9"/>
        <end position="27"/>
    </location>
</feature>
<proteinExistence type="inferred from homology"/>
<dbReference type="OrthoDB" id="7626281at2"/>
<dbReference type="EMBL" id="WQLW01000009">
    <property type="protein sequence ID" value="MVO10033.1"/>
    <property type="molecule type" value="Genomic_DNA"/>
</dbReference>
<keyword evidence="4" id="KW-0633">Potassium transport</keyword>
<evidence type="ECO:0000256" key="3">
    <source>
        <dbReference type="ARBA" id="ARBA00022448"/>
    </source>
</evidence>
<evidence type="ECO:0000256" key="1">
    <source>
        <dbReference type="ARBA" id="ARBA00004141"/>
    </source>
</evidence>
<evidence type="ECO:0000256" key="12">
    <source>
        <dbReference type="ARBA" id="ARBA00034430"/>
    </source>
</evidence>
<dbReference type="PANTHER" id="PTHR31462:SF5">
    <property type="entry name" value="ENDOSOMAL_LYSOSOMAL PROTON CHANNEL TMEM175"/>
    <property type="match status" value="1"/>
</dbReference>
<keyword evidence="9" id="KW-0406">Ion transport</keyword>
<evidence type="ECO:0000256" key="9">
    <source>
        <dbReference type="ARBA" id="ARBA00023065"/>
    </source>
</evidence>
<keyword evidence="15" id="KW-1185">Reference proteome</keyword>
<evidence type="ECO:0000256" key="10">
    <source>
        <dbReference type="ARBA" id="ARBA00023136"/>
    </source>
</evidence>
<protein>
    <submittedName>
        <fullName evidence="14">DUF1211 domain-containing protein</fullName>
    </submittedName>
</protein>
<dbReference type="InterPro" id="IPR010617">
    <property type="entry name" value="TMEM175-like"/>
</dbReference>
<feature type="transmembrane region" description="Helical" evidence="13">
    <location>
        <begin position="39"/>
        <end position="58"/>
    </location>
</feature>
<evidence type="ECO:0000256" key="8">
    <source>
        <dbReference type="ARBA" id="ARBA00022989"/>
    </source>
</evidence>
<keyword evidence="7" id="KW-0630">Potassium</keyword>
<comment type="similarity">
    <text evidence="2">Belongs to the TMEM175 family.</text>
</comment>
<accession>A0A6I4IT46</accession>
<keyword evidence="11" id="KW-0407">Ion channel</keyword>
<evidence type="ECO:0000256" key="13">
    <source>
        <dbReference type="SAM" id="Phobius"/>
    </source>
</evidence>
<comment type="catalytic activity">
    <reaction evidence="12">
        <text>K(+)(in) = K(+)(out)</text>
        <dbReference type="Rhea" id="RHEA:29463"/>
        <dbReference type="ChEBI" id="CHEBI:29103"/>
    </reaction>
</comment>
<evidence type="ECO:0000256" key="7">
    <source>
        <dbReference type="ARBA" id="ARBA00022958"/>
    </source>
</evidence>
<keyword evidence="5 13" id="KW-0812">Transmembrane</keyword>
<dbReference type="RefSeq" id="WP_140998398.1">
    <property type="nucleotide sequence ID" value="NZ_VDCZ01000009.1"/>
</dbReference>
<dbReference type="Pfam" id="PF06736">
    <property type="entry name" value="TMEM175"/>
    <property type="match status" value="1"/>
</dbReference>
<keyword evidence="10 13" id="KW-0472">Membrane</keyword>
<feature type="transmembrane region" description="Helical" evidence="13">
    <location>
        <begin position="108"/>
        <end position="129"/>
    </location>
</feature>
<gene>
    <name evidence="14" type="ORF">GOQ30_12750</name>
</gene>
<feature type="transmembrane region" description="Helical" evidence="13">
    <location>
        <begin position="150"/>
        <end position="180"/>
    </location>
</feature>
<dbReference type="GO" id="GO:0005267">
    <property type="term" value="F:potassium channel activity"/>
    <property type="evidence" value="ECO:0007669"/>
    <property type="project" value="UniProtKB-KW"/>
</dbReference>
<keyword evidence="8 13" id="KW-1133">Transmembrane helix</keyword>
<evidence type="ECO:0000256" key="5">
    <source>
        <dbReference type="ARBA" id="ARBA00022692"/>
    </source>
</evidence>
<feature type="transmembrane region" description="Helical" evidence="13">
    <location>
        <begin position="70"/>
        <end position="88"/>
    </location>
</feature>